<evidence type="ECO:0000313" key="2">
    <source>
        <dbReference type="Proteomes" id="UP000756346"/>
    </source>
</evidence>
<evidence type="ECO:0000313" key="1">
    <source>
        <dbReference type="EMBL" id="KAH7014346.1"/>
    </source>
</evidence>
<dbReference type="RefSeq" id="XP_046005313.1">
    <property type="nucleotide sequence ID" value="XM_046157452.1"/>
</dbReference>
<gene>
    <name evidence="1" type="ORF">B0I36DRAFT_355576</name>
</gene>
<reference evidence="1" key="1">
    <citation type="journal article" date="2021" name="Nat. Commun.">
        <title>Genetic determinants of endophytism in the Arabidopsis root mycobiome.</title>
        <authorList>
            <person name="Mesny F."/>
            <person name="Miyauchi S."/>
            <person name="Thiergart T."/>
            <person name="Pickel B."/>
            <person name="Atanasova L."/>
            <person name="Karlsson M."/>
            <person name="Huettel B."/>
            <person name="Barry K.W."/>
            <person name="Haridas S."/>
            <person name="Chen C."/>
            <person name="Bauer D."/>
            <person name="Andreopoulos W."/>
            <person name="Pangilinan J."/>
            <person name="LaButti K."/>
            <person name="Riley R."/>
            <person name="Lipzen A."/>
            <person name="Clum A."/>
            <person name="Drula E."/>
            <person name="Henrissat B."/>
            <person name="Kohler A."/>
            <person name="Grigoriev I.V."/>
            <person name="Martin F.M."/>
            <person name="Hacquard S."/>
        </authorList>
    </citation>
    <scope>NUCLEOTIDE SEQUENCE</scope>
    <source>
        <strain evidence="1">MPI-CAGE-CH-0230</strain>
    </source>
</reference>
<sequence>MGGSTNSGSTRVPRASSAAVSMSHGLFGPVRSAPMSVFKGVRPADRAANHDPGLLLIVVGVMRSTHLTLRLGSPGWVMIGNDDAVVTLVARESITVRLTV</sequence>
<dbReference type="AlphaFoldDB" id="A0A9P8XTL2"/>
<keyword evidence="2" id="KW-1185">Reference proteome</keyword>
<protein>
    <submittedName>
        <fullName evidence="1">Uncharacterized protein</fullName>
    </submittedName>
</protein>
<dbReference type="EMBL" id="JAGTJQ010000013">
    <property type="protein sequence ID" value="KAH7014346.1"/>
    <property type="molecule type" value="Genomic_DNA"/>
</dbReference>
<accession>A0A9P8XTL2</accession>
<name>A0A9P8XTL2_9PEZI</name>
<organism evidence="1 2">
    <name type="scientific">Microdochium trichocladiopsis</name>
    <dbReference type="NCBI Taxonomy" id="1682393"/>
    <lineage>
        <taxon>Eukaryota</taxon>
        <taxon>Fungi</taxon>
        <taxon>Dikarya</taxon>
        <taxon>Ascomycota</taxon>
        <taxon>Pezizomycotina</taxon>
        <taxon>Sordariomycetes</taxon>
        <taxon>Xylariomycetidae</taxon>
        <taxon>Xylariales</taxon>
        <taxon>Microdochiaceae</taxon>
        <taxon>Microdochium</taxon>
    </lineage>
</organism>
<proteinExistence type="predicted"/>
<dbReference type="Proteomes" id="UP000756346">
    <property type="component" value="Unassembled WGS sequence"/>
</dbReference>
<comment type="caution">
    <text evidence="1">The sequence shown here is derived from an EMBL/GenBank/DDBJ whole genome shotgun (WGS) entry which is preliminary data.</text>
</comment>
<dbReference type="GeneID" id="70186998"/>